<organism evidence="2">
    <name type="scientific">Rhizophagus irregularis (strain DAOM 181602 / DAOM 197198 / MUCL 43194)</name>
    <name type="common">Arbuscular mycorrhizal fungus</name>
    <name type="synonym">Glomus intraradices</name>
    <dbReference type="NCBI Taxonomy" id="747089"/>
    <lineage>
        <taxon>Eukaryota</taxon>
        <taxon>Fungi</taxon>
        <taxon>Fungi incertae sedis</taxon>
        <taxon>Mucoromycota</taxon>
        <taxon>Glomeromycotina</taxon>
        <taxon>Glomeromycetes</taxon>
        <taxon>Glomerales</taxon>
        <taxon>Glomeraceae</taxon>
        <taxon>Rhizophagus</taxon>
    </lineage>
</organism>
<sequence length="70" mass="8025">MFSGTTLIVLLLIKSSRSVIIKEFLMHGRYSASLLRMKRILGKKSIDSEFSRIEVSVELTNVILKVSFHR</sequence>
<feature type="signal peptide" evidence="1">
    <location>
        <begin position="1"/>
        <end position="18"/>
    </location>
</feature>
<accession>U9SQX0</accession>
<dbReference type="HOGENOM" id="CLU_2759129_0_0_1"/>
<evidence type="ECO:0000256" key="1">
    <source>
        <dbReference type="SAM" id="SignalP"/>
    </source>
</evidence>
<reference evidence="2" key="1">
    <citation type="submission" date="2013-07" db="EMBL/GenBank/DDBJ databases">
        <title>The genome of an arbuscular mycorrhizal fungus provides insights into the evolution of the oldest plant symbiosis.</title>
        <authorList>
            <consortium name="DOE Joint Genome Institute"/>
            <person name="Tisserant E."/>
            <person name="Malbreil M."/>
            <person name="Kuo A."/>
            <person name="Kohler A."/>
            <person name="Symeonidi A."/>
            <person name="Balestrini R."/>
            <person name="Charron P."/>
            <person name="Duensing N."/>
            <person name="Frei-dit-Frey N."/>
            <person name="Gianinazzi-Pearson V."/>
            <person name="Gilbert B."/>
            <person name="Handa Y."/>
            <person name="Hijri M."/>
            <person name="Kaul R."/>
            <person name="Kawaguchi M."/>
            <person name="Krajinski F."/>
            <person name="Lammers P."/>
            <person name="Lapierre D."/>
            <person name="Masclaux F.G."/>
            <person name="Murat C."/>
            <person name="Morin E."/>
            <person name="Ndikumana S."/>
            <person name="Pagni M."/>
            <person name="Petitpierre D."/>
            <person name="Requena N."/>
            <person name="Rosikiewicz P."/>
            <person name="Riley R."/>
            <person name="Saito K."/>
            <person name="San Clemente H."/>
            <person name="Shapiro H."/>
            <person name="van Tuinen D."/>
            <person name="Becard G."/>
            <person name="Bonfante P."/>
            <person name="Paszkowski U."/>
            <person name="Shachar-Hill Y."/>
            <person name="Young J.P."/>
            <person name="Sanders I.R."/>
            <person name="Henrissat B."/>
            <person name="Rensing S.A."/>
            <person name="Grigoriev I.V."/>
            <person name="Corradi N."/>
            <person name="Roux C."/>
            <person name="Martin F."/>
        </authorList>
    </citation>
    <scope>NUCLEOTIDE SEQUENCE</scope>
    <source>
        <strain evidence="2">DAOM 197198</strain>
    </source>
</reference>
<proteinExistence type="predicted"/>
<evidence type="ECO:0008006" key="3">
    <source>
        <dbReference type="Google" id="ProtNLM"/>
    </source>
</evidence>
<name>U9SQX0_RHIID</name>
<evidence type="ECO:0000313" key="2">
    <source>
        <dbReference type="EMBL" id="ERZ96432.1"/>
    </source>
</evidence>
<protein>
    <recommendedName>
        <fullName evidence="3">Secreted protein</fullName>
    </recommendedName>
</protein>
<dbReference type="EMBL" id="KI300471">
    <property type="protein sequence ID" value="ERZ96432.1"/>
    <property type="molecule type" value="Genomic_DNA"/>
</dbReference>
<gene>
    <name evidence="2" type="ORF">GLOINDRAFT_12639</name>
</gene>
<keyword evidence="1" id="KW-0732">Signal</keyword>
<dbReference type="AlphaFoldDB" id="U9SQX0"/>
<feature type="chain" id="PRO_5004688804" description="Secreted protein" evidence="1">
    <location>
        <begin position="19"/>
        <end position="70"/>
    </location>
</feature>